<keyword evidence="3" id="KW-1185">Reference proteome</keyword>
<feature type="transmembrane region" description="Helical" evidence="1">
    <location>
        <begin position="159"/>
        <end position="177"/>
    </location>
</feature>
<feature type="transmembrane region" description="Helical" evidence="1">
    <location>
        <begin position="242"/>
        <end position="262"/>
    </location>
</feature>
<dbReference type="EMBL" id="BAABKZ010000005">
    <property type="protein sequence ID" value="GAA5097353.1"/>
    <property type="molecule type" value="Genomic_DNA"/>
</dbReference>
<dbReference type="Proteomes" id="UP001501407">
    <property type="component" value="Unassembled WGS sequence"/>
</dbReference>
<feature type="transmembrane region" description="Helical" evidence="1">
    <location>
        <begin position="20"/>
        <end position="41"/>
    </location>
</feature>
<keyword evidence="1" id="KW-0472">Membrane</keyword>
<evidence type="ECO:0000313" key="3">
    <source>
        <dbReference type="Proteomes" id="UP001501407"/>
    </source>
</evidence>
<keyword evidence="1" id="KW-1133">Transmembrane helix</keyword>
<name>A0ABP9MP91_9MICO</name>
<organism evidence="2 3">
    <name type="scientific">Microbacterium yannicii</name>
    <dbReference type="NCBI Taxonomy" id="671622"/>
    <lineage>
        <taxon>Bacteria</taxon>
        <taxon>Bacillati</taxon>
        <taxon>Actinomycetota</taxon>
        <taxon>Actinomycetes</taxon>
        <taxon>Micrococcales</taxon>
        <taxon>Microbacteriaceae</taxon>
        <taxon>Microbacterium</taxon>
    </lineage>
</organism>
<evidence type="ECO:0000313" key="2">
    <source>
        <dbReference type="EMBL" id="GAA5097353.1"/>
    </source>
</evidence>
<protein>
    <submittedName>
        <fullName evidence="2">Uncharacterized protein</fullName>
    </submittedName>
</protein>
<accession>A0ABP9MP91</accession>
<proteinExistence type="predicted"/>
<gene>
    <name evidence="2" type="ORF">GCM10025760_31360</name>
</gene>
<evidence type="ECO:0000256" key="1">
    <source>
        <dbReference type="SAM" id="Phobius"/>
    </source>
</evidence>
<feature type="transmembrane region" description="Helical" evidence="1">
    <location>
        <begin position="80"/>
        <end position="98"/>
    </location>
</feature>
<reference evidence="3" key="1">
    <citation type="journal article" date="2019" name="Int. J. Syst. Evol. Microbiol.">
        <title>The Global Catalogue of Microorganisms (GCM) 10K type strain sequencing project: providing services to taxonomists for standard genome sequencing and annotation.</title>
        <authorList>
            <consortium name="The Broad Institute Genomics Platform"/>
            <consortium name="The Broad Institute Genome Sequencing Center for Infectious Disease"/>
            <person name="Wu L."/>
            <person name="Ma J."/>
        </authorList>
    </citation>
    <scope>NUCLEOTIDE SEQUENCE [LARGE SCALE GENOMIC DNA]</scope>
    <source>
        <strain evidence="3">JCM 18959</strain>
    </source>
</reference>
<feature type="transmembrane region" description="Helical" evidence="1">
    <location>
        <begin position="189"/>
        <end position="211"/>
    </location>
</feature>
<sequence>MTHCYNVQHNRRVDPDQMRAMNVVVMAALIAVFTVMVWVVGSNSSAYARADRFSQRSRLPYGTTQTRESVVRHVQSASRAGTIAALAGLLAASCLLFTPLATTPVFLFVVVFPVLIVTGTVSAAVSVRERLFHPAPDAPRIARARALGVGDYLDPFRRLLPWALAACATLALVTVWVSGTGRRERTGEALAVSLLIVAIVAVAAFVAVPILERKVLDQPQPASDTLELAWDDAFRATTIGQLHLSLAFAAWIVLALSVGVLWPGADGPFTGLAAQVPTWGIIALQFVYPNTGRPLPAGLYPEWLRRPVAEGTAA</sequence>
<comment type="caution">
    <text evidence="2">The sequence shown here is derived from an EMBL/GenBank/DDBJ whole genome shotgun (WGS) entry which is preliminary data.</text>
</comment>
<keyword evidence="1" id="KW-0812">Transmembrane</keyword>
<feature type="transmembrane region" description="Helical" evidence="1">
    <location>
        <begin position="105"/>
        <end position="127"/>
    </location>
</feature>